<keyword evidence="3" id="KW-1185">Reference proteome</keyword>
<accession>A0ABQ4P754</accession>
<feature type="transmembrane region" description="Helical" evidence="1">
    <location>
        <begin position="35"/>
        <end position="60"/>
    </location>
</feature>
<sequence>MYIVVNGFICSFFLNEVLALIEKENALAKVFFIMIPQQVLITSMFLGIIFVFAEVLLVLILVRGECYVGRLLVSRCVQSFFVSVLFGLFLGGLWINCSINANLKNYNYVQCGYIAKSSVKFPEKLYVRHPITCTTLIKMQKFRDLQL</sequence>
<name>A0ABQ4P754_9GAMM</name>
<reference evidence="2" key="1">
    <citation type="submission" date="2021-05" db="EMBL/GenBank/DDBJ databases">
        <title>Molecular characterization for Shewanella algae harboring chromosomal blaOXA-55-like strains isolated from clinical and environment sample.</title>
        <authorList>
            <person name="Ohama Y."/>
            <person name="Aoki K."/>
            <person name="Harada S."/>
            <person name="Moriya K."/>
            <person name="Ishii Y."/>
            <person name="Tateda K."/>
        </authorList>
    </citation>
    <scope>NUCLEOTIDE SEQUENCE</scope>
    <source>
        <strain evidence="2">JCM 11563</strain>
    </source>
</reference>
<gene>
    <name evidence="2" type="ORF">TUM4438_10800</name>
</gene>
<evidence type="ECO:0000313" key="2">
    <source>
        <dbReference type="EMBL" id="GIU42971.1"/>
    </source>
</evidence>
<proteinExistence type="predicted"/>
<dbReference type="EMBL" id="BPEY01000012">
    <property type="protein sequence ID" value="GIU42971.1"/>
    <property type="molecule type" value="Genomic_DNA"/>
</dbReference>
<protein>
    <recommendedName>
        <fullName evidence="4">DUF1240 domain-containing protein</fullName>
    </recommendedName>
</protein>
<feature type="transmembrane region" description="Helical" evidence="1">
    <location>
        <begin position="72"/>
        <end position="95"/>
    </location>
</feature>
<keyword evidence="1" id="KW-1133">Transmembrane helix</keyword>
<organism evidence="2 3">
    <name type="scientific">Shewanella sairae</name>
    <dbReference type="NCBI Taxonomy" id="190310"/>
    <lineage>
        <taxon>Bacteria</taxon>
        <taxon>Pseudomonadati</taxon>
        <taxon>Pseudomonadota</taxon>
        <taxon>Gammaproteobacteria</taxon>
        <taxon>Alteromonadales</taxon>
        <taxon>Shewanellaceae</taxon>
        <taxon>Shewanella</taxon>
    </lineage>
</organism>
<keyword evidence="1" id="KW-0812">Transmembrane</keyword>
<comment type="caution">
    <text evidence="2">The sequence shown here is derived from an EMBL/GenBank/DDBJ whole genome shotgun (WGS) entry which is preliminary data.</text>
</comment>
<evidence type="ECO:0000313" key="3">
    <source>
        <dbReference type="Proteomes" id="UP000887104"/>
    </source>
</evidence>
<evidence type="ECO:0008006" key="4">
    <source>
        <dbReference type="Google" id="ProtNLM"/>
    </source>
</evidence>
<dbReference type="Proteomes" id="UP000887104">
    <property type="component" value="Unassembled WGS sequence"/>
</dbReference>
<evidence type="ECO:0000256" key="1">
    <source>
        <dbReference type="SAM" id="Phobius"/>
    </source>
</evidence>
<keyword evidence="1" id="KW-0472">Membrane</keyword>